<dbReference type="RefSeq" id="WP_185004678.1">
    <property type="nucleotide sequence ID" value="NZ_BAAAUI010000081.1"/>
</dbReference>
<evidence type="ECO:0000256" key="1">
    <source>
        <dbReference type="ARBA" id="ARBA00022737"/>
    </source>
</evidence>
<keyword evidence="5" id="KW-0645">Protease</keyword>
<keyword evidence="5" id="KW-0378">Hydrolase</keyword>
<dbReference type="EMBL" id="JACHMH010000001">
    <property type="protein sequence ID" value="MBB4678863.1"/>
    <property type="molecule type" value="Genomic_DNA"/>
</dbReference>
<feature type="transmembrane region" description="Helical" evidence="4">
    <location>
        <begin position="259"/>
        <end position="278"/>
    </location>
</feature>
<name>A0A7W7FVU6_9PSEU</name>
<keyword evidence="4" id="KW-0472">Membrane</keyword>
<dbReference type="PANTHER" id="PTHR45586">
    <property type="entry name" value="TPR REPEAT-CONTAINING PROTEIN PA4667"/>
    <property type="match status" value="1"/>
</dbReference>
<gene>
    <name evidence="5" type="ORF">HNR67_004981</name>
</gene>
<dbReference type="SMART" id="SM00028">
    <property type="entry name" value="TPR"/>
    <property type="match status" value="3"/>
</dbReference>
<keyword evidence="6" id="KW-1185">Reference proteome</keyword>
<dbReference type="Gene3D" id="1.25.40.10">
    <property type="entry name" value="Tetratricopeptide repeat domain"/>
    <property type="match status" value="1"/>
</dbReference>
<organism evidence="5 6">
    <name type="scientific">Crossiella cryophila</name>
    <dbReference type="NCBI Taxonomy" id="43355"/>
    <lineage>
        <taxon>Bacteria</taxon>
        <taxon>Bacillati</taxon>
        <taxon>Actinomycetota</taxon>
        <taxon>Actinomycetes</taxon>
        <taxon>Pseudonocardiales</taxon>
        <taxon>Pseudonocardiaceae</taxon>
        <taxon>Crossiella</taxon>
    </lineage>
</organism>
<dbReference type="SUPFAM" id="SSF48452">
    <property type="entry name" value="TPR-like"/>
    <property type="match status" value="1"/>
</dbReference>
<sequence>MSAETFALAQHWLTIGQAERALDTLSQLHGEDAVGYPATLFRATALWMLDRSAEAAQVAADGISRFGPDHSLLRVLGNAQHELGDWPRAEEALLTALHQDPEDAQLLCDYARLCLSAGQVDKAEQLVGRAAGIDPHLQSVGQVRAMVALAKGQDAEAARHSANSLAHDPDSSAARAMHGNAAAQLGDVDGAYRSFRAAAAAEPGNAAFVEAAREARLAAHPLLRPLRPMYKIGPMKLWIGFVIVLLVLRSAGLWPLSTALTVCWVVYCLYSWVAPPLVRRWLERNR</sequence>
<evidence type="ECO:0000256" key="2">
    <source>
        <dbReference type="ARBA" id="ARBA00022803"/>
    </source>
</evidence>
<dbReference type="Pfam" id="PF14559">
    <property type="entry name" value="TPR_19"/>
    <property type="match status" value="1"/>
</dbReference>
<keyword evidence="2 3" id="KW-0802">TPR repeat</keyword>
<keyword evidence="4" id="KW-0812">Transmembrane</keyword>
<dbReference type="AlphaFoldDB" id="A0A7W7FVU6"/>
<evidence type="ECO:0000256" key="4">
    <source>
        <dbReference type="SAM" id="Phobius"/>
    </source>
</evidence>
<protein>
    <submittedName>
        <fullName evidence="5">Putative Zn-dependent protease</fullName>
    </submittedName>
</protein>
<dbReference type="InterPro" id="IPR051012">
    <property type="entry name" value="CellSynth/LPSAsmb/PSIAsmb"/>
</dbReference>
<evidence type="ECO:0000313" key="5">
    <source>
        <dbReference type="EMBL" id="MBB4678863.1"/>
    </source>
</evidence>
<dbReference type="InterPro" id="IPR019734">
    <property type="entry name" value="TPR_rpt"/>
</dbReference>
<feature type="repeat" description="TPR" evidence="3">
    <location>
        <begin position="70"/>
        <end position="103"/>
    </location>
</feature>
<dbReference type="InterPro" id="IPR011990">
    <property type="entry name" value="TPR-like_helical_dom_sf"/>
</dbReference>
<reference evidence="5 6" key="1">
    <citation type="submission" date="2020-08" db="EMBL/GenBank/DDBJ databases">
        <title>Sequencing the genomes of 1000 actinobacteria strains.</title>
        <authorList>
            <person name="Klenk H.-P."/>
        </authorList>
    </citation>
    <scope>NUCLEOTIDE SEQUENCE [LARGE SCALE GENOMIC DNA]</scope>
    <source>
        <strain evidence="5 6">DSM 44230</strain>
    </source>
</reference>
<dbReference type="GO" id="GO:0008233">
    <property type="term" value="F:peptidase activity"/>
    <property type="evidence" value="ECO:0007669"/>
    <property type="project" value="UniProtKB-KW"/>
</dbReference>
<evidence type="ECO:0000313" key="6">
    <source>
        <dbReference type="Proteomes" id="UP000533598"/>
    </source>
</evidence>
<keyword evidence="4" id="KW-1133">Transmembrane helix</keyword>
<dbReference type="PANTHER" id="PTHR45586:SF1">
    <property type="entry name" value="LIPOPOLYSACCHARIDE ASSEMBLY PROTEIN B"/>
    <property type="match status" value="1"/>
</dbReference>
<dbReference type="Proteomes" id="UP000533598">
    <property type="component" value="Unassembled WGS sequence"/>
</dbReference>
<evidence type="ECO:0000256" key="3">
    <source>
        <dbReference type="PROSITE-ProRule" id="PRU00339"/>
    </source>
</evidence>
<keyword evidence="1" id="KW-0677">Repeat</keyword>
<dbReference type="PROSITE" id="PS50005">
    <property type="entry name" value="TPR"/>
    <property type="match status" value="1"/>
</dbReference>
<proteinExistence type="predicted"/>
<dbReference type="GO" id="GO:0006508">
    <property type="term" value="P:proteolysis"/>
    <property type="evidence" value="ECO:0007669"/>
    <property type="project" value="UniProtKB-KW"/>
</dbReference>
<accession>A0A7W7FVU6</accession>
<comment type="caution">
    <text evidence="5">The sequence shown here is derived from an EMBL/GenBank/DDBJ whole genome shotgun (WGS) entry which is preliminary data.</text>
</comment>